<proteinExistence type="predicted"/>
<dbReference type="PROSITE" id="PS50929">
    <property type="entry name" value="ABC_TM1F"/>
    <property type="match status" value="1"/>
</dbReference>
<dbReference type="Proteomes" id="UP000789342">
    <property type="component" value="Unassembled WGS sequence"/>
</dbReference>
<sequence length="232" mass="24947">CGVFVCAYTHMSLWMMAGERQAKRVRELYFASILRQDIAFFDSSSTGDVTTRISGDISLYQEGISEKVGLIIQFTTTFIAGFVIAFTKGWKLSLVLCAVFPLMAIAGGIMAKAISNDTTKGQDAYAAAGGVAEQAISGIRTVVSFGGQEREINRYIANLEYAYKAGRKKAIVSGIGLGSMMLIMYGSYGLAFWYGSILIVNHDMSGADVLNVFFAIFIGAFSVGNAAPHITS</sequence>
<dbReference type="PANTHER" id="PTHR24222:SF76">
    <property type="entry name" value="MYCOBACTIN IMPORT ATP-BINDING_PERMEASE PROTEIN IRTB"/>
    <property type="match status" value="1"/>
</dbReference>
<dbReference type="GO" id="GO:0005886">
    <property type="term" value="C:plasma membrane"/>
    <property type="evidence" value="ECO:0007669"/>
    <property type="project" value="TreeGrafter"/>
</dbReference>
<feature type="transmembrane region" description="Helical" evidence="5">
    <location>
        <begin position="92"/>
        <end position="111"/>
    </location>
</feature>
<accession>A0A9N9J4Y4</accession>
<dbReference type="AlphaFoldDB" id="A0A9N9J4Y4"/>
<gene>
    <name evidence="7" type="ORF">AMORRO_LOCUS16051</name>
</gene>
<name>A0A9N9J4Y4_9GLOM</name>
<dbReference type="PANTHER" id="PTHR24222">
    <property type="entry name" value="ABC TRANSPORTER B FAMILY"/>
    <property type="match status" value="1"/>
</dbReference>
<dbReference type="InterPro" id="IPR039421">
    <property type="entry name" value="Type_1_exporter"/>
</dbReference>
<evidence type="ECO:0000256" key="1">
    <source>
        <dbReference type="ARBA" id="ARBA00004141"/>
    </source>
</evidence>
<dbReference type="Pfam" id="PF00664">
    <property type="entry name" value="ABC_membrane"/>
    <property type="match status" value="1"/>
</dbReference>
<organism evidence="7 8">
    <name type="scientific">Acaulospora morrowiae</name>
    <dbReference type="NCBI Taxonomy" id="94023"/>
    <lineage>
        <taxon>Eukaryota</taxon>
        <taxon>Fungi</taxon>
        <taxon>Fungi incertae sedis</taxon>
        <taxon>Mucoromycota</taxon>
        <taxon>Glomeromycotina</taxon>
        <taxon>Glomeromycetes</taxon>
        <taxon>Diversisporales</taxon>
        <taxon>Acaulosporaceae</taxon>
        <taxon>Acaulospora</taxon>
    </lineage>
</organism>
<comment type="caution">
    <text evidence="7">The sequence shown here is derived from an EMBL/GenBank/DDBJ whole genome shotgun (WGS) entry which is preliminary data.</text>
</comment>
<keyword evidence="8" id="KW-1185">Reference proteome</keyword>
<feature type="domain" description="ABC transmembrane type-1" evidence="6">
    <location>
        <begin position="1"/>
        <end position="232"/>
    </location>
</feature>
<evidence type="ECO:0000256" key="3">
    <source>
        <dbReference type="ARBA" id="ARBA00022989"/>
    </source>
</evidence>
<dbReference type="GO" id="GO:0005524">
    <property type="term" value="F:ATP binding"/>
    <property type="evidence" value="ECO:0007669"/>
    <property type="project" value="InterPro"/>
</dbReference>
<comment type="subcellular location">
    <subcellularLocation>
        <location evidence="1">Membrane</location>
        <topology evidence="1">Multi-pass membrane protein</topology>
    </subcellularLocation>
</comment>
<dbReference type="OrthoDB" id="6500128at2759"/>
<evidence type="ECO:0000256" key="2">
    <source>
        <dbReference type="ARBA" id="ARBA00022692"/>
    </source>
</evidence>
<feature type="transmembrane region" description="Helical" evidence="5">
    <location>
        <begin position="68"/>
        <end position="86"/>
    </location>
</feature>
<evidence type="ECO:0000313" key="7">
    <source>
        <dbReference type="EMBL" id="CAG8762839.1"/>
    </source>
</evidence>
<keyword evidence="4 5" id="KW-0472">Membrane</keyword>
<feature type="non-terminal residue" evidence="7">
    <location>
        <position position="1"/>
    </location>
</feature>
<dbReference type="Gene3D" id="1.20.1560.10">
    <property type="entry name" value="ABC transporter type 1, transmembrane domain"/>
    <property type="match status" value="1"/>
</dbReference>
<feature type="transmembrane region" description="Helical" evidence="5">
    <location>
        <begin position="170"/>
        <end position="194"/>
    </location>
</feature>
<evidence type="ECO:0000256" key="4">
    <source>
        <dbReference type="ARBA" id="ARBA00023136"/>
    </source>
</evidence>
<dbReference type="InterPro" id="IPR011527">
    <property type="entry name" value="ABC1_TM_dom"/>
</dbReference>
<evidence type="ECO:0000313" key="8">
    <source>
        <dbReference type="Proteomes" id="UP000789342"/>
    </source>
</evidence>
<dbReference type="SUPFAM" id="SSF90123">
    <property type="entry name" value="ABC transporter transmembrane region"/>
    <property type="match status" value="1"/>
</dbReference>
<keyword evidence="2 5" id="KW-0812">Transmembrane</keyword>
<keyword evidence="3 5" id="KW-1133">Transmembrane helix</keyword>
<protein>
    <submittedName>
        <fullName evidence="7">9902_t:CDS:1</fullName>
    </submittedName>
</protein>
<feature type="transmembrane region" description="Helical" evidence="5">
    <location>
        <begin position="209"/>
        <end position="227"/>
    </location>
</feature>
<dbReference type="EMBL" id="CAJVPV010041850">
    <property type="protein sequence ID" value="CAG8762839.1"/>
    <property type="molecule type" value="Genomic_DNA"/>
</dbReference>
<dbReference type="CDD" id="cd18577">
    <property type="entry name" value="ABC_6TM_Pgp_ABCB1_D1_like"/>
    <property type="match status" value="1"/>
</dbReference>
<dbReference type="GO" id="GO:0140359">
    <property type="term" value="F:ABC-type transporter activity"/>
    <property type="evidence" value="ECO:0007669"/>
    <property type="project" value="InterPro"/>
</dbReference>
<evidence type="ECO:0000256" key="5">
    <source>
        <dbReference type="SAM" id="Phobius"/>
    </source>
</evidence>
<dbReference type="InterPro" id="IPR036640">
    <property type="entry name" value="ABC1_TM_sf"/>
</dbReference>
<feature type="non-terminal residue" evidence="7">
    <location>
        <position position="232"/>
    </location>
</feature>
<evidence type="ECO:0000259" key="6">
    <source>
        <dbReference type="PROSITE" id="PS50929"/>
    </source>
</evidence>
<reference evidence="7" key="1">
    <citation type="submission" date="2021-06" db="EMBL/GenBank/DDBJ databases">
        <authorList>
            <person name="Kallberg Y."/>
            <person name="Tangrot J."/>
            <person name="Rosling A."/>
        </authorList>
    </citation>
    <scope>NUCLEOTIDE SEQUENCE</scope>
    <source>
        <strain evidence="7">CL551</strain>
    </source>
</reference>